<accession>A0A9W9B084</accession>
<evidence type="ECO:0000256" key="3">
    <source>
        <dbReference type="ARBA" id="ARBA00022833"/>
    </source>
</evidence>
<dbReference type="Gene3D" id="3.30.40.10">
    <property type="entry name" value="Zinc/RING finger domain, C3HC4 (zinc finger)"/>
    <property type="match status" value="1"/>
</dbReference>
<dbReference type="Proteomes" id="UP001150238">
    <property type="component" value="Unassembled WGS sequence"/>
</dbReference>
<feature type="domain" description="RING-type" evidence="5">
    <location>
        <begin position="1"/>
        <end position="38"/>
    </location>
</feature>
<organism evidence="6 7">
    <name type="scientific">Lentinula lateritia</name>
    <dbReference type="NCBI Taxonomy" id="40482"/>
    <lineage>
        <taxon>Eukaryota</taxon>
        <taxon>Fungi</taxon>
        <taxon>Dikarya</taxon>
        <taxon>Basidiomycota</taxon>
        <taxon>Agaricomycotina</taxon>
        <taxon>Agaricomycetes</taxon>
        <taxon>Agaricomycetidae</taxon>
        <taxon>Agaricales</taxon>
        <taxon>Marasmiineae</taxon>
        <taxon>Omphalotaceae</taxon>
        <taxon>Lentinula</taxon>
    </lineage>
</organism>
<dbReference type="PROSITE" id="PS50089">
    <property type="entry name" value="ZF_RING_2"/>
    <property type="match status" value="1"/>
</dbReference>
<keyword evidence="2 4" id="KW-0863">Zinc-finger</keyword>
<proteinExistence type="predicted"/>
<reference evidence="6" key="1">
    <citation type="submission" date="2022-08" db="EMBL/GenBank/DDBJ databases">
        <authorList>
            <consortium name="DOE Joint Genome Institute"/>
            <person name="Min B."/>
            <person name="Riley R."/>
            <person name="Sierra-Patev S."/>
            <person name="Naranjo-Ortiz M."/>
            <person name="Looney B."/>
            <person name="Konkel Z."/>
            <person name="Slot J.C."/>
            <person name="Sakamoto Y."/>
            <person name="Steenwyk J.L."/>
            <person name="Rokas A."/>
            <person name="Carro J."/>
            <person name="Camarero S."/>
            <person name="Ferreira P."/>
            <person name="Molpeceres G."/>
            <person name="Ruiz-Duenas F.J."/>
            <person name="Serrano A."/>
            <person name="Henrissat B."/>
            <person name="Drula E."/>
            <person name="Hughes K.W."/>
            <person name="Mata J.L."/>
            <person name="Ishikawa N.K."/>
            <person name="Vargas-Isla R."/>
            <person name="Ushijima S."/>
            <person name="Smith C.A."/>
            <person name="Ahrendt S."/>
            <person name="Andreopoulos W."/>
            <person name="He G."/>
            <person name="Labutti K."/>
            <person name="Lipzen A."/>
            <person name="Ng V."/>
            <person name="Sandor L."/>
            <person name="Barry K."/>
            <person name="Martinez A.T."/>
            <person name="Xiao Y."/>
            <person name="Gibbons J.G."/>
            <person name="Terashima K."/>
            <person name="Hibbett D.S."/>
            <person name="Grigoriev I.V."/>
        </authorList>
    </citation>
    <scope>NUCLEOTIDE SEQUENCE</scope>
    <source>
        <strain evidence="6">Sp2 HRB7682 ss15</strain>
    </source>
</reference>
<evidence type="ECO:0000259" key="5">
    <source>
        <dbReference type="PROSITE" id="PS50089"/>
    </source>
</evidence>
<dbReference type="EMBL" id="JANVFS010000003">
    <property type="protein sequence ID" value="KAJ4493484.1"/>
    <property type="molecule type" value="Genomic_DNA"/>
</dbReference>
<dbReference type="Pfam" id="PF13920">
    <property type="entry name" value="zf-C3HC4_3"/>
    <property type="match status" value="1"/>
</dbReference>
<evidence type="ECO:0000313" key="7">
    <source>
        <dbReference type="Proteomes" id="UP001150238"/>
    </source>
</evidence>
<dbReference type="SUPFAM" id="SSF57850">
    <property type="entry name" value="RING/U-box"/>
    <property type="match status" value="1"/>
</dbReference>
<protein>
    <recommendedName>
        <fullName evidence="5">RING-type domain-containing protein</fullName>
    </recommendedName>
</protein>
<evidence type="ECO:0000256" key="1">
    <source>
        <dbReference type="ARBA" id="ARBA00022723"/>
    </source>
</evidence>
<comment type="caution">
    <text evidence="6">The sequence shown here is derived from an EMBL/GenBank/DDBJ whole genome shotgun (WGS) entry which is preliminary data.</text>
</comment>
<name>A0A9W9B084_9AGAR</name>
<dbReference type="PROSITE" id="PS00518">
    <property type="entry name" value="ZF_RING_1"/>
    <property type="match status" value="1"/>
</dbReference>
<evidence type="ECO:0000256" key="2">
    <source>
        <dbReference type="ARBA" id="ARBA00022771"/>
    </source>
</evidence>
<gene>
    <name evidence="6" type="ORF">C8J55DRAFT_417059</name>
</gene>
<sequence>MCHSISAQLLNPCGHTICGPCADQWLFDQGAETCPTCRRKTNYLRPLIPNITVNNFVERYIQICALSGDQDWQNNGSKLIDWLERIK</sequence>
<evidence type="ECO:0000313" key="6">
    <source>
        <dbReference type="EMBL" id="KAJ4493484.1"/>
    </source>
</evidence>
<evidence type="ECO:0000256" key="4">
    <source>
        <dbReference type="PROSITE-ProRule" id="PRU00175"/>
    </source>
</evidence>
<keyword evidence="1" id="KW-0479">Metal-binding</keyword>
<dbReference type="InterPro" id="IPR017907">
    <property type="entry name" value="Znf_RING_CS"/>
</dbReference>
<dbReference type="GO" id="GO:0008270">
    <property type="term" value="F:zinc ion binding"/>
    <property type="evidence" value="ECO:0007669"/>
    <property type="project" value="UniProtKB-KW"/>
</dbReference>
<keyword evidence="3" id="KW-0862">Zinc</keyword>
<dbReference type="InterPro" id="IPR001841">
    <property type="entry name" value="Znf_RING"/>
</dbReference>
<reference evidence="6" key="2">
    <citation type="journal article" date="2023" name="Proc. Natl. Acad. Sci. U.S.A.">
        <title>A global phylogenomic analysis of the shiitake genus Lentinula.</title>
        <authorList>
            <person name="Sierra-Patev S."/>
            <person name="Min B."/>
            <person name="Naranjo-Ortiz M."/>
            <person name="Looney B."/>
            <person name="Konkel Z."/>
            <person name="Slot J.C."/>
            <person name="Sakamoto Y."/>
            <person name="Steenwyk J.L."/>
            <person name="Rokas A."/>
            <person name="Carro J."/>
            <person name="Camarero S."/>
            <person name="Ferreira P."/>
            <person name="Molpeceres G."/>
            <person name="Ruiz-Duenas F.J."/>
            <person name="Serrano A."/>
            <person name="Henrissat B."/>
            <person name="Drula E."/>
            <person name="Hughes K.W."/>
            <person name="Mata J.L."/>
            <person name="Ishikawa N.K."/>
            <person name="Vargas-Isla R."/>
            <person name="Ushijima S."/>
            <person name="Smith C.A."/>
            <person name="Donoghue J."/>
            <person name="Ahrendt S."/>
            <person name="Andreopoulos W."/>
            <person name="He G."/>
            <person name="LaButti K."/>
            <person name="Lipzen A."/>
            <person name="Ng V."/>
            <person name="Riley R."/>
            <person name="Sandor L."/>
            <person name="Barry K."/>
            <person name="Martinez A.T."/>
            <person name="Xiao Y."/>
            <person name="Gibbons J.G."/>
            <person name="Terashima K."/>
            <person name="Grigoriev I.V."/>
            <person name="Hibbett D."/>
        </authorList>
    </citation>
    <scope>NUCLEOTIDE SEQUENCE</scope>
    <source>
        <strain evidence="6">Sp2 HRB7682 ss15</strain>
    </source>
</reference>
<dbReference type="InterPro" id="IPR013083">
    <property type="entry name" value="Znf_RING/FYVE/PHD"/>
</dbReference>
<dbReference type="AlphaFoldDB" id="A0A9W9B084"/>